<feature type="domain" description="SpoVT-AbrB" evidence="1">
    <location>
        <begin position="9"/>
        <end position="54"/>
    </location>
</feature>
<dbReference type="InterPro" id="IPR052975">
    <property type="entry name" value="Repressor-like_regulatory"/>
</dbReference>
<dbReference type="Pfam" id="PF04014">
    <property type="entry name" value="MazE_antitoxin"/>
    <property type="match status" value="1"/>
</dbReference>
<dbReference type="AlphaFoldDB" id="A0A2R6ABW4"/>
<dbReference type="PANTHER" id="PTHR34860">
    <property type="entry name" value="REPRESSOR-LIKE PROTEIN SSO7C3"/>
    <property type="match status" value="1"/>
</dbReference>
<reference evidence="2 3" key="1">
    <citation type="submission" date="2017-04" db="EMBL/GenBank/DDBJ databases">
        <title>Novel microbial lineages endemic to geothermal iron-oxide mats fill important gaps in the evolutionary history of Archaea.</title>
        <authorList>
            <person name="Jay Z.J."/>
            <person name="Beam J.P."/>
            <person name="Dlakic M."/>
            <person name="Rusch D.B."/>
            <person name="Kozubal M.A."/>
            <person name="Inskeep W.P."/>
        </authorList>
    </citation>
    <scope>NUCLEOTIDE SEQUENCE [LARGE SCALE GENOMIC DNA]</scope>
    <source>
        <strain evidence="2">OSP_D</strain>
    </source>
</reference>
<organism evidence="2 3">
    <name type="scientific">Candidatus Marsarchaeota G1 archaeon OSP_D</name>
    <dbReference type="NCBI Taxonomy" id="1978155"/>
    <lineage>
        <taxon>Archaea</taxon>
        <taxon>Candidatus Marsarchaeota</taxon>
        <taxon>Candidatus Marsarchaeota group 1</taxon>
    </lineage>
</organism>
<proteinExistence type="predicted"/>
<gene>
    <name evidence="2" type="ORF">B9Q01_03090</name>
</gene>
<dbReference type="InterPro" id="IPR007159">
    <property type="entry name" value="SpoVT-AbrB_dom"/>
</dbReference>
<dbReference type="Proteomes" id="UP000240880">
    <property type="component" value="Unassembled WGS sequence"/>
</dbReference>
<dbReference type="PANTHER" id="PTHR34860:SF7">
    <property type="entry name" value="TRANSCRIPTION REGULATOR, SPOVT_ABRB FAMILY"/>
    <property type="match status" value="1"/>
</dbReference>
<accession>A0A2R6ABW4</accession>
<evidence type="ECO:0000259" key="1">
    <source>
        <dbReference type="PROSITE" id="PS51740"/>
    </source>
</evidence>
<protein>
    <recommendedName>
        <fullName evidence="1">SpoVT-AbrB domain-containing protein</fullName>
    </recommendedName>
</protein>
<sequence>MLNILIIMSWEVKVHDKGLIVLPAELRRALRIKRGSILEVRREGDRIVLKPKPTLLESYGSDEKVRASRVITRIHEERRREVEAESAS</sequence>
<dbReference type="EMBL" id="NEXC01000013">
    <property type="protein sequence ID" value="PSN83835.1"/>
    <property type="molecule type" value="Genomic_DNA"/>
</dbReference>
<evidence type="ECO:0000313" key="3">
    <source>
        <dbReference type="Proteomes" id="UP000240880"/>
    </source>
</evidence>
<dbReference type="SMART" id="SM00966">
    <property type="entry name" value="SpoVT_AbrB"/>
    <property type="match status" value="1"/>
</dbReference>
<dbReference type="GO" id="GO:0003677">
    <property type="term" value="F:DNA binding"/>
    <property type="evidence" value="ECO:0007669"/>
    <property type="project" value="InterPro"/>
</dbReference>
<dbReference type="Gene3D" id="2.10.260.10">
    <property type="match status" value="1"/>
</dbReference>
<comment type="caution">
    <text evidence="2">The sequence shown here is derived from an EMBL/GenBank/DDBJ whole genome shotgun (WGS) entry which is preliminary data.</text>
</comment>
<dbReference type="PROSITE" id="PS51740">
    <property type="entry name" value="SPOVT_ABRB"/>
    <property type="match status" value="1"/>
</dbReference>
<name>A0A2R6ABW4_9ARCH</name>
<dbReference type="NCBIfam" id="TIGR01439">
    <property type="entry name" value="lp_hng_hel_AbrB"/>
    <property type="match status" value="1"/>
</dbReference>
<evidence type="ECO:0000313" key="2">
    <source>
        <dbReference type="EMBL" id="PSN83835.1"/>
    </source>
</evidence>
<dbReference type="InterPro" id="IPR037914">
    <property type="entry name" value="SpoVT-AbrB_sf"/>
</dbReference>
<dbReference type="SUPFAM" id="SSF89447">
    <property type="entry name" value="AbrB/MazE/MraZ-like"/>
    <property type="match status" value="1"/>
</dbReference>